<dbReference type="OrthoDB" id="5086500at2759"/>
<accession>A0A9P9E3K7</accession>
<dbReference type="AlphaFoldDB" id="A0A9P9E3K7"/>
<sequence>MDLTTTTITLYLFCISIALAVAYDQLTKKIPSRLREAEKPKSGFGLVRADRFSAHDEPARARGIDIVFVHGLGSNPDTTWGPKDSNWVNEFLPQDIPAAVRKDVQIFFYHYDSYWKRDAVQANLESFGQGLLEHIASAIRRTEDERTRNLLFVGYSYGGLVIKQALVQAQDDPSFANIFDHTKGVFFLGTPHRGSDFSSWGGLAARLLQPLGSNQALLEEVTFDSRPLRKLHKDFVNKLESTTVVNFYEERPTLLCKVWFYRWSKICVSEQSATYDRVKNVPLSVDHSGLNKFTSKDNNYKLIVANILETITPIALQEQHRLFSVPVATVQSYVERQSLSAAIEEKLRVHHPGASVPRTLVIHGLGGTGKTQLARKYIEDHRDEYNPILWIDAMDDASVRASFERCAGELQLPVDQGGTQTSKLVDFPAAQTVLRWFRNRKRTDDRWIVVIDNADDAAMGIQSVVPEGSRGSIIITSQDRHLSKFMRGCEEVEVGVMEPLEAQALLLRRLELEASIASENTLEDCDKIAKELGYLALAIDLAGAYINNDTNPIRALRRYLVDYQKHQDYLLQSARFCDVSASAKTVWTVWDTTLERIEQRHGDLRPGLLLAFLARFRGGVVQDELLRRASLSLSAVAQEMYGRTVELPNWLAKILKSNEKEWDNFHYQQGCDVLVQYSLLQRLSGTWQGVRMHSLVEWRAKKYEESQLWEKWHLMTVVAGCVELSRDVAELEYRRELVTYVPALKKRYLDELDVEDIRKGFVWHTVFNVYFHEGWWKEAEELQAKALEMFSRVVGDEHQDTLDSMDNLALTYRNQGQWKKAEELGVQVIETRKRVFGGEHQSTLISIGNLALTYGDQGQWKKAEELEVQVMETRKRVLGDKHPSMLTNIGNLASTYRNLGQWKKAEELEVQVMETSKRVLGDKHPDTLTSMGNLALTYKDQGQWKKAEELEVQVMKMFKRVLGDEHPSTLISIGNLASTYGDRGQWKKAEELEVQVIETRKRVLGDEHPDTLTSMGNLASTYKNLGQWKKAEELEVQVMETRKRVLGDKHPDTLTSMGNLALMYKDQGQWKKAEELEVQVMKMFKRVLGDEHPSTLISMNNLAYTLKGLGRLDKAISMMETCIDSRTHVLGSHHPKTVSSRNTLNAWRMDNVGITSVN</sequence>
<comment type="caution">
    <text evidence="4">The sequence shown here is derived from an EMBL/GenBank/DDBJ whole genome shotgun (WGS) entry which is preliminary data.</text>
</comment>
<evidence type="ECO:0000259" key="3">
    <source>
        <dbReference type="Pfam" id="PF05057"/>
    </source>
</evidence>
<dbReference type="GO" id="GO:0043531">
    <property type="term" value="F:ADP binding"/>
    <property type="evidence" value="ECO:0007669"/>
    <property type="project" value="InterPro"/>
</dbReference>
<comment type="similarity">
    <text evidence="1">Belongs to the putative lipase ROG1 family.</text>
</comment>
<protein>
    <recommendedName>
        <fullName evidence="6">NB-ARC domain-containing protein</fullName>
    </recommendedName>
</protein>
<dbReference type="PANTHER" id="PTHR46082">
    <property type="entry name" value="ATP/GTP-BINDING PROTEIN-RELATED"/>
    <property type="match status" value="1"/>
</dbReference>
<keyword evidence="5" id="KW-1185">Reference proteome</keyword>
<dbReference type="Gene3D" id="1.25.40.10">
    <property type="entry name" value="Tetratricopeptide repeat domain"/>
    <property type="match status" value="2"/>
</dbReference>
<feature type="domain" description="DUF676" evidence="3">
    <location>
        <begin position="66"/>
        <end position="201"/>
    </location>
</feature>
<proteinExistence type="inferred from homology"/>
<dbReference type="Pfam" id="PF13374">
    <property type="entry name" value="TPR_10"/>
    <property type="match status" value="5"/>
</dbReference>
<reference evidence="4" key="1">
    <citation type="journal article" date="2021" name="Nat. Commun.">
        <title>Genetic determinants of endophytism in the Arabidopsis root mycobiome.</title>
        <authorList>
            <person name="Mesny F."/>
            <person name="Miyauchi S."/>
            <person name="Thiergart T."/>
            <person name="Pickel B."/>
            <person name="Atanasova L."/>
            <person name="Karlsson M."/>
            <person name="Huettel B."/>
            <person name="Barry K.W."/>
            <person name="Haridas S."/>
            <person name="Chen C."/>
            <person name="Bauer D."/>
            <person name="Andreopoulos W."/>
            <person name="Pangilinan J."/>
            <person name="LaButti K."/>
            <person name="Riley R."/>
            <person name="Lipzen A."/>
            <person name="Clum A."/>
            <person name="Drula E."/>
            <person name="Henrissat B."/>
            <person name="Kohler A."/>
            <person name="Grigoriev I.V."/>
            <person name="Martin F.M."/>
            <person name="Hacquard S."/>
        </authorList>
    </citation>
    <scope>NUCLEOTIDE SEQUENCE</scope>
    <source>
        <strain evidence="4">MPI-CAGE-CH-0243</strain>
    </source>
</reference>
<name>A0A9P9E3K7_9PLEO</name>
<dbReference type="Pfam" id="PF05057">
    <property type="entry name" value="DUF676"/>
    <property type="match status" value="1"/>
</dbReference>
<evidence type="ECO:0000256" key="1">
    <source>
        <dbReference type="ARBA" id="ARBA00007920"/>
    </source>
</evidence>
<dbReference type="Pfam" id="PF13424">
    <property type="entry name" value="TPR_12"/>
    <property type="match status" value="2"/>
</dbReference>
<dbReference type="PRINTS" id="PR00381">
    <property type="entry name" value="KINESINLIGHT"/>
</dbReference>
<evidence type="ECO:0000313" key="5">
    <source>
        <dbReference type="Proteomes" id="UP000700596"/>
    </source>
</evidence>
<dbReference type="EMBL" id="JAGMWT010000004">
    <property type="protein sequence ID" value="KAH7130102.1"/>
    <property type="molecule type" value="Genomic_DNA"/>
</dbReference>
<organism evidence="4 5">
    <name type="scientific">Dendryphion nanum</name>
    <dbReference type="NCBI Taxonomy" id="256645"/>
    <lineage>
        <taxon>Eukaryota</taxon>
        <taxon>Fungi</taxon>
        <taxon>Dikarya</taxon>
        <taxon>Ascomycota</taxon>
        <taxon>Pezizomycotina</taxon>
        <taxon>Dothideomycetes</taxon>
        <taxon>Pleosporomycetidae</taxon>
        <taxon>Pleosporales</taxon>
        <taxon>Torulaceae</taxon>
        <taxon>Dendryphion</taxon>
    </lineage>
</organism>
<dbReference type="SUPFAM" id="SSF52540">
    <property type="entry name" value="P-loop containing nucleoside triphosphate hydrolases"/>
    <property type="match status" value="1"/>
</dbReference>
<dbReference type="SUPFAM" id="SSF53474">
    <property type="entry name" value="alpha/beta-Hydrolases"/>
    <property type="match status" value="1"/>
</dbReference>
<feature type="domain" description="NB-ARC" evidence="2">
    <location>
        <begin position="359"/>
        <end position="506"/>
    </location>
</feature>
<evidence type="ECO:0000259" key="2">
    <source>
        <dbReference type="Pfam" id="PF00931"/>
    </source>
</evidence>
<dbReference type="InterPro" id="IPR002182">
    <property type="entry name" value="NB-ARC"/>
</dbReference>
<evidence type="ECO:0008006" key="6">
    <source>
        <dbReference type="Google" id="ProtNLM"/>
    </source>
</evidence>
<evidence type="ECO:0000313" key="4">
    <source>
        <dbReference type="EMBL" id="KAH7130102.1"/>
    </source>
</evidence>
<dbReference type="PANTHER" id="PTHR46082:SF11">
    <property type="entry name" value="AAA+ ATPASE DOMAIN-CONTAINING PROTEIN-RELATED"/>
    <property type="match status" value="1"/>
</dbReference>
<dbReference type="Pfam" id="PF00931">
    <property type="entry name" value="NB-ARC"/>
    <property type="match status" value="1"/>
</dbReference>
<dbReference type="Proteomes" id="UP000700596">
    <property type="component" value="Unassembled WGS sequence"/>
</dbReference>
<dbReference type="InterPro" id="IPR029058">
    <property type="entry name" value="AB_hydrolase_fold"/>
</dbReference>
<dbReference type="InterPro" id="IPR011990">
    <property type="entry name" value="TPR-like_helical_dom_sf"/>
</dbReference>
<dbReference type="Gene3D" id="3.40.50.300">
    <property type="entry name" value="P-loop containing nucleotide triphosphate hydrolases"/>
    <property type="match status" value="1"/>
</dbReference>
<dbReference type="SUPFAM" id="SSF48452">
    <property type="entry name" value="TPR-like"/>
    <property type="match status" value="3"/>
</dbReference>
<dbReference type="InterPro" id="IPR027417">
    <property type="entry name" value="P-loop_NTPase"/>
</dbReference>
<dbReference type="InterPro" id="IPR053137">
    <property type="entry name" value="NLR-like"/>
</dbReference>
<dbReference type="InterPro" id="IPR007751">
    <property type="entry name" value="DUF676_lipase-like"/>
</dbReference>
<gene>
    <name evidence="4" type="ORF">B0J11DRAFT_244108</name>
</gene>
<dbReference type="Gene3D" id="3.40.50.1820">
    <property type="entry name" value="alpha/beta hydrolase"/>
    <property type="match status" value="1"/>
</dbReference>